<proteinExistence type="predicted"/>
<organism evidence="1 2">
    <name type="scientific">Melastoma candidum</name>
    <dbReference type="NCBI Taxonomy" id="119954"/>
    <lineage>
        <taxon>Eukaryota</taxon>
        <taxon>Viridiplantae</taxon>
        <taxon>Streptophyta</taxon>
        <taxon>Embryophyta</taxon>
        <taxon>Tracheophyta</taxon>
        <taxon>Spermatophyta</taxon>
        <taxon>Magnoliopsida</taxon>
        <taxon>eudicotyledons</taxon>
        <taxon>Gunneridae</taxon>
        <taxon>Pentapetalae</taxon>
        <taxon>rosids</taxon>
        <taxon>malvids</taxon>
        <taxon>Myrtales</taxon>
        <taxon>Melastomataceae</taxon>
        <taxon>Melastomatoideae</taxon>
        <taxon>Melastomateae</taxon>
        <taxon>Melastoma</taxon>
    </lineage>
</organism>
<keyword evidence="2" id="KW-1185">Reference proteome</keyword>
<accession>A0ACB9LMG2</accession>
<evidence type="ECO:0000313" key="2">
    <source>
        <dbReference type="Proteomes" id="UP001057402"/>
    </source>
</evidence>
<protein>
    <submittedName>
        <fullName evidence="1">Uncharacterized protein</fullName>
    </submittedName>
</protein>
<reference evidence="2" key="1">
    <citation type="journal article" date="2023" name="Front. Plant Sci.">
        <title>Chromosomal-level genome assembly of Melastoma candidum provides insights into trichome evolution.</title>
        <authorList>
            <person name="Zhong Y."/>
            <person name="Wu W."/>
            <person name="Sun C."/>
            <person name="Zou P."/>
            <person name="Liu Y."/>
            <person name="Dai S."/>
            <person name="Zhou R."/>
        </authorList>
    </citation>
    <scope>NUCLEOTIDE SEQUENCE [LARGE SCALE GENOMIC DNA]</scope>
</reference>
<sequence length="166" mass="18457">MTSGSNVRRLSWKWSLPALGRSGKISLPRGELAGCYCRRRSLVDAAGKRSTRRRWTSGCWIEGGAVNLHMRGDSENKRHPVASATWKLHIRFCQAPGKGCRLDLGRAPSQLQPKKNVVVAGSLLLIVIEVWQKSGKQDENGGRPSEIKNPGREIDDFEILPGMSRR</sequence>
<evidence type="ECO:0000313" key="1">
    <source>
        <dbReference type="EMBL" id="KAI4312555.1"/>
    </source>
</evidence>
<comment type="caution">
    <text evidence="1">The sequence shown here is derived from an EMBL/GenBank/DDBJ whole genome shotgun (WGS) entry which is preliminary data.</text>
</comment>
<name>A0ACB9LMG2_9MYRT</name>
<gene>
    <name evidence="1" type="ORF">MLD38_037361</name>
</gene>
<dbReference type="Proteomes" id="UP001057402">
    <property type="component" value="Chromosome 11"/>
</dbReference>
<dbReference type="EMBL" id="CM042890">
    <property type="protein sequence ID" value="KAI4312555.1"/>
    <property type="molecule type" value="Genomic_DNA"/>
</dbReference>